<evidence type="ECO:0008006" key="4">
    <source>
        <dbReference type="Google" id="ProtNLM"/>
    </source>
</evidence>
<dbReference type="RefSeq" id="WP_379827779.1">
    <property type="nucleotide sequence ID" value="NZ_JBHUDM010000039.1"/>
</dbReference>
<gene>
    <name evidence="2" type="ORF">ACFSBW_19735</name>
</gene>
<dbReference type="Proteomes" id="UP001597052">
    <property type="component" value="Unassembled WGS sequence"/>
</dbReference>
<evidence type="ECO:0000313" key="2">
    <source>
        <dbReference type="EMBL" id="MFD1644052.1"/>
    </source>
</evidence>
<keyword evidence="3" id="KW-1185">Reference proteome</keyword>
<feature type="non-terminal residue" evidence="2">
    <location>
        <position position="65"/>
    </location>
</feature>
<comment type="caution">
    <text evidence="2">The sequence shown here is derived from an EMBL/GenBank/DDBJ whole genome shotgun (WGS) entry which is preliminary data.</text>
</comment>
<dbReference type="AlphaFoldDB" id="A0ABD6DF85"/>
<dbReference type="EMBL" id="JBHUDM010000039">
    <property type="protein sequence ID" value="MFD1644052.1"/>
    <property type="molecule type" value="Genomic_DNA"/>
</dbReference>
<evidence type="ECO:0000313" key="3">
    <source>
        <dbReference type="Proteomes" id="UP001597052"/>
    </source>
</evidence>
<organism evidence="2 3">
    <name type="scientific">Halohasta litorea</name>
    <dbReference type="NCBI Taxonomy" id="869891"/>
    <lineage>
        <taxon>Archaea</taxon>
        <taxon>Methanobacteriati</taxon>
        <taxon>Methanobacteriota</taxon>
        <taxon>Stenosarchaea group</taxon>
        <taxon>Halobacteria</taxon>
        <taxon>Halobacteriales</taxon>
        <taxon>Haloferacaceae</taxon>
        <taxon>Halohasta</taxon>
    </lineage>
</organism>
<name>A0ABD6DF85_9EURY</name>
<sequence length="65" mass="6790">MSLLHPVAPVAEPPLPRSAGADPASTPGYQLIRRNGAVTPFDPAKIALALTKAFLVVEGWVAVRS</sequence>
<feature type="region of interest" description="Disordered" evidence="1">
    <location>
        <begin position="1"/>
        <end position="28"/>
    </location>
</feature>
<reference evidence="2 3" key="1">
    <citation type="journal article" date="2019" name="Int. J. Syst. Evol. Microbiol.">
        <title>The Global Catalogue of Microorganisms (GCM) 10K type strain sequencing project: providing services to taxonomists for standard genome sequencing and annotation.</title>
        <authorList>
            <consortium name="The Broad Institute Genomics Platform"/>
            <consortium name="The Broad Institute Genome Sequencing Center for Infectious Disease"/>
            <person name="Wu L."/>
            <person name="Ma J."/>
        </authorList>
    </citation>
    <scope>NUCLEOTIDE SEQUENCE [LARGE SCALE GENOMIC DNA]</scope>
    <source>
        <strain evidence="2 3">CGMCC 1.10593</strain>
    </source>
</reference>
<proteinExistence type="predicted"/>
<accession>A0ABD6DF85</accession>
<evidence type="ECO:0000256" key="1">
    <source>
        <dbReference type="SAM" id="MobiDB-lite"/>
    </source>
</evidence>
<protein>
    <recommendedName>
        <fullName evidence="4">ATP-cone domain-containing protein</fullName>
    </recommendedName>
</protein>